<dbReference type="PANTHER" id="PTHR46832">
    <property type="entry name" value="5'-METHYLTHIOADENOSINE/S-ADENOSYLHOMOCYSTEINE NUCLEOSIDASE"/>
    <property type="match status" value="1"/>
</dbReference>
<dbReference type="PANTHER" id="PTHR46832:SF1">
    <property type="entry name" value="5'-METHYLTHIOADENOSINE_S-ADENOSYLHOMOCYSTEINE NUCLEOSIDASE"/>
    <property type="match status" value="1"/>
</dbReference>
<gene>
    <name evidence="2" type="ORF">ACFQ1S_16580</name>
</gene>
<dbReference type="Pfam" id="PF01048">
    <property type="entry name" value="PNP_UDP_1"/>
    <property type="match status" value="1"/>
</dbReference>
<proteinExistence type="predicted"/>
<sequence>MIVILTALDFEGAAVRAHLGGLRLHHHQAGTIFEVGHLLARPSCEVALAIIGMGTVNAAAITERAIAEFRPSAVVLVGIAGGLRDWVKLGDIVVATKVYAYQGGRADGEEFLARPRAWDTSHRLLQLAKHVNRSKAWPGADQIPAEVHFEPVAAGDVVHLRAVG</sequence>
<evidence type="ECO:0000259" key="1">
    <source>
        <dbReference type="Pfam" id="PF01048"/>
    </source>
</evidence>
<dbReference type="Gene3D" id="3.40.50.1580">
    <property type="entry name" value="Nucleoside phosphorylase domain"/>
    <property type="match status" value="1"/>
</dbReference>
<dbReference type="InterPro" id="IPR000845">
    <property type="entry name" value="Nucleoside_phosphorylase_d"/>
</dbReference>
<keyword evidence="3" id="KW-1185">Reference proteome</keyword>
<protein>
    <recommendedName>
        <fullName evidence="1">Nucleoside phosphorylase domain-containing protein</fullName>
    </recommendedName>
</protein>
<feature type="domain" description="Nucleoside phosphorylase" evidence="1">
    <location>
        <begin position="2"/>
        <end position="156"/>
    </location>
</feature>
<dbReference type="Proteomes" id="UP001597045">
    <property type="component" value="Unassembled WGS sequence"/>
</dbReference>
<dbReference type="EMBL" id="JBHTIS010000908">
    <property type="protein sequence ID" value="MFD1047046.1"/>
    <property type="molecule type" value="Genomic_DNA"/>
</dbReference>
<evidence type="ECO:0000313" key="3">
    <source>
        <dbReference type="Proteomes" id="UP001597045"/>
    </source>
</evidence>
<reference evidence="3" key="1">
    <citation type="journal article" date="2019" name="Int. J. Syst. Evol. Microbiol.">
        <title>The Global Catalogue of Microorganisms (GCM) 10K type strain sequencing project: providing services to taxonomists for standard genome sequencing and annotation.</title>
        <authorList>
            <consortium name="The Broad Institute Genomics Platform"/>
            <consortium name="The Broad Institute Genome Sequencing Center for Infectious Disease"/>
            <person name="Wu L."/>
            <person name="Ma J."/>
        </authorList>
    </citation>
    <scope>NUCLEOTIDE SEQUENCE [LARGE SCALE GENOMIC DNA]</scope>
    <source>
        <strain evidence="3">JCM 31486</strain>
    </source>
</reference>
<accession>A0ABW3M8W7</accession>
<dbReference type="InterPro" id="IPR035994">
    <property type="entry name" value="Nucleoside_phosphorylase_sf"/>
</dbReference>
<name>A0ABW3M8W7_9PSEU</name>
<dbReference type="SUPFAM" id="SSF53167">
    <property type="entry name" value="Purine and uridine phosphorylases"/>
    <property type="match status" value="1"/>
</dbReference>
<organism evidence="2 3">
    <name type="scientific">Kibdelosporangium lantanae</name>
    <dbReference type="NCBI Taxonomy" id="1497396"/>
    <lineage>
        <taxon>Bacteria</taxon>
        <taxon>Bacillati</taxon>
        <taxon>Actinomycetota</taxon>
        <taxon>Actinomycetes</taxon>
        <taxon>Pseudonocardiales</taxon>
        <taxon>Pseudonocardiaceae</taxon>
        <taxon>Kibdelosporangium</taxon>
    </lineage>
</organism>
<evidence type="ECO:0000313" key="2">
    <source>
        <dbReference type="EMBL" id="MFD1047046.1"/>
    </source>
</evidence>
<dbReference type="CDD" id="cd09008">
    <property type="entry name" value="MTAN"/>
    <property type="match status" value="1"/>
</dbReference>
<comment type="caution">
    <text evidence="2">The sequence shown here is derived from an EMBL/GenBank/DDBJ whole genome shotgun (WGS) entry which is preliminary data.</text>
</comment>